<evidence type="ECO:0000256" key="2">
    <source>
        <dbReference type="ARBA" id="ARBA00023186"/>
    </source>
</evidence>
<proteinExistence type="inferred from homology"/>
<dbReference type="Pfam" id="PF01774">
    <property type="entry name" value="UreD"/>
    <property type="match status" value="1"/>
</dbReference>
<dbReference type="GO" id="GO:0016151">
    <property type="term" value="F:nickel cation binding"/>
    <property type="evidence" value="ECO:0007669"/>
    <property type="project" value="InterPro"/>
</dbReference>
<comment type="caution">
    <text evidence="3">The sequence shown here is derived from an EMBL/GenBank/DDBJ whole genome shotgun (WGS) entry which is preliminary data.</text>
</comment>
<dbReference type="STRING" id="34475.A0A4Y9YLQ7"/>
<accession>A0A4Y9YLQ7</accession>
<dbReference type="HAMAP" id="MF_01384">
    <property type="entry name" value="UreD"/>
    <property type="match status" value="1"/>
</dbReference>
<evidence type="ECO:0000256" key="1">
    <source>
        <dbReference type="ARBA" id="ARBA00007177"/>
    </source>
</evidence>
<sequence length="320" mass="35134">MDPGTGRIVLRKHGSEATFSELSYVYPLKLLSPRLSPQNANAVYVLTYGGGLVGGDRVELSVVVDAGAALVMLTQGSTKVFKNRPGHRLSARSQGTLSDAVTTQSLEVSVAREGALFLLPDPVTCFRSAAYNQVQIFRIDTSASLVLLDWVTSGRKSLGEEWAFSRYYSMNEVWICDRPLAKDVRKAKDIRKAKDARKEKDVRLVKDVMLLEEQEPVHSLPLRTLADSLAPYSCYATLIMCGPLVQSTLRSLSTEYAQVTVFKHASPPDLLWSFSVIGDGTACVVRVAGTETETVKDWLGERLAPFEGAMGPDLYHRAFG</sequence>
<dbReference type="Proteomes" id="UP000298390">
    <property type="component" value="Unassembled WGS sequence"/>
</dbReference>
<keyword evidence="2" id="KW-0143">Chaperone</keyword>
<dbReference type="AlphaFoldDB" id="A0A4Y9YLQ7"/>
<dbReference type="EMBL" id="SEKV01000130">
    <property type="protein sequence ID" value="TFY63434.1"/>
    <property type="molecule type" value="Genomic_DNA"/>
</dbReference>
<protein>
    <recommendedName>
        <fullName evidence="5">Urease accessory protein UreD</fullName>
    </recommendedName>
</protein>
<evidence type="ECO:0000313" key="3">
    <source>
        <dbReference type="EMBL" id="TFY63434.1"/>
    </source>
</evidence>
<dbReference type="InterPro" id="IPR002669">
    <property type="entry name" value="UreD"/>
</dbReference>
<evidence type="ECO:0000313" key="4">
    <source>
        <dbReference type="Proteomes" id="UP000298390"/>
    </source>
</evidence>
<dbReference type="PANTHER" id="PTHR33643:SF1">
    <property type="entry name" value="UREASE ACCESSORY PROTEIN D"/>
    <property type="match status" value="1"/>
</dbReference>
<organism evidence="3 4">
    <name type="scientific">Rhodofomes roseus</name>
    <dbReference type="NCBI Taxonomy" id="34475"/>
    <lineage>
        <taxon>Eukaryota</taxon>
        <taxon>Fungi</taxon>
        <taxon>Dikarya</taxon>
        <taxon>Basidiomycota</taxon>
        <taxon>Agaricomycotina</taxon>
        <taxon>Agaricomycetes</taxon>
        <taxon>Polyporales</taxon>
        <taxon>Rhodofomes</taxon>
    </lineage>
</organism>
<gene>
    <name evidence="3" type="ORF">EVJ58_g3256</name>
</gene>
<comment type="similarity">
    <text evidence="1">Belongs to the UreD family.</text>
</comment>
<name>A0A4Y9YLQ7_9APHY</name>
<reference evidence="3 4" key="1">
    <citation type="submission" date="2019-01" db="EMBL/GenBank/DDBJ databases">
        <title>Genome sequencing of the rare red list fungi Fomitopsis rosea.</title>
        <authorList>
            <person name="Buettner E."/>
            <person name="Kellner H."/>
        </authorList>
    </citation>
    <scope>NUCLEOTIDE SEQUENCE [LARGE SCALE GENOMIC DNA]</scope>
    <source>
        <strain evidence="3 4">DSM 105464</strain>
    </source>
</reference>
<dbReference type="PANTHER" id="PTHR33643">
    <property type="entry name" value="UREASE ACCESSORY PROTEIN D"/>
    <property type="match status" value="1"/>
</dbReference>
<evidence type="ECO:0008006" key="5">
    <source>
        <dbReference type="Google" id="ProtNLM"/>
    </source>
</evidence>